<feature type="compositionally biased region" description="Low complexity" evidence="2">
    <location>
        <begin position="419"/>
        <end position="436"/>
    </location>
</feature>
<sequence length="436" mass="45706">MVAGILLVTAGAGVVYVMTVLNSTTKTLSATFTDVGNKNTAKTVKATEPLTILLMGVDTGGDGRGDSNSWDGNADSSILMTLNPKTKTTTMVSIERDTLSNILDGDGNIVSTAPTKLNSAYPSGYNNGGFNSAVSYAMKTVGLQAGLDVGNFVTMNFDGLIDLVNDVGGIDVDNTSGTTLFISDTEPQYTATVEQGKQHLNGEQALVYARDRHHRANGDYGRAAAQREVITSVMKKVLAVDNITQYQKFLNDISKDFKTNIPVSASTITSFLGYKDCFDKIVSVQYQGLSYDGTDGASYQITPEATALAVQNVMRKSLAQSVLTSLDPNLVTYENYTNSQASSFFLPSATVTEGKKAETYGVNQDGSLVAINSSNSGLYVGIDGSSLSSSDSASDSSASSQTADASTETTPAAQGGGATSDDTTTYDPATASTTYQ</sequence>
<organism evidence="4 5">
    <name type="scientific">Lactococcus termiticola</name>
    <dbReference type="NCBI Taxonomy" id="2169526"/>
    <lineage>
        <taxon>Bacteria</taxon>
        <taxon>Bacillati</taxon>
        <taxon>Bacillota</taxon>
        <taxon>Bacilli</taxon>
        <taxon>Lactobacillales</taxon>
        <taxon>Streptococcaceae</taxon>
        <taxon>Lactococcus</taxon>
    </lineage>
</organism>
<evidence type="ECO:0000313" key="4">
    <source>
        <dbReference type="EMBL" id="GBG96017.1"/>
    </source>
</evidence>
<dbReference type="PANTHER" id="PTHR33392">
    <property type="entry name" value="POLYISOPRENYL-TEICHOIC ACID--PEPTIDOGLYCAN TEICHOIC ACID TRANSFERASE TAGU"/>
    <property type="match status" value="1"/>
</dbReference>
<evidence type="ECO:0000259" key="3">
    <source>
        <dbReference type="Pfam" id="PF03816"/>
    </source>
</evidence>
<dbReference type="NCBIfam" id="TIGR00350">
    <property type="entry name" value="lytR_cpsA_psr"/>
    <property type="match status" value="1"/>
</dbReference>
<dbReference type="EMBL" id="BFFO01000001">
    <property type="protein sequence ID" value="GBG96017.1"/>
    <property type="molecule type" value="Genomic_DNA"/>
</dbReference>
<feature type="domain" description="Cell envelope-related transcriptional attenuator" evidence="3">
    <location>
        <begin position="73"/>
        <end position="237"/>
    </location>
</feature>
<keyword evidence="5" id="KW-1185">Reference proteome</keyword>
<comment type="caution">
    <text evidence="4">The sequence shown here is derived from an EMBL/GenBank/DDBJ whole genome shotgun (WGS) entry which is preliminary data.</text>
</comment>
<dbReference type="Proteomes" id="UP000245021">
    <property type="component" value="Unassembled WGS sequence"/>
</dbReference>
<comment type="similarity">
    <text evidence="1">Belongs to the LytR/CpsA/Psr (LCP) family.</text>
</comment>
<reference evidence="4 5" key="1">
    <citation type="journal article" date="2018" name="Genome Announc.">
        <title>Draft Genome Sequence of Lactococcus sp. Strain NtB2 (JCM 32569), Isolated from the Gut of the Higher Termite Nasutitermes takasagoensis.</title>
        <authorList>
            <person name="Noda S."/>
            <person name="Aihara C."/>
            <person name="Yuki M."/>
            <person name="Ohkuma M."/>
        </authorList>
    </citation>
    <scope>NUCLEOTIDE SEQUENCE [LARGE SCALE GENOMIC DNA]</scope>
    <source>
        <strain evidence="4 5">NtB2</strain>
    </source>
</reference>
<name>A0A2R5HD67_9LACT</name>
<protein>
    <submittedName>
        <fullName evidence="4">LytR family transcriptional regulator</fullName>
    </submittedName>
</protein>
<evidence type="ECO:0000256" key="2">
    <source>
        <dbReference type="SAM" id="MobiDB-lite"/>
    </source>
</evidence>
<dbReference type="InterPro" id="IPR004474">
    <property type="entry name" value="LytR_CpsA_psr"/>
</dbReference>
<feature type="compositionally biased region" description="Low complexity" evidence="2">
    <location>
        <begin position="388"/>
        <end position="410"/>
    </location>
</feature>
<dbReference type="Gene3D" id="3.40.630.190">
    <property type="entry name" value="LCP protein"/>
    <property type="match status" value="1"/>
</dbReference>
<dbReference type="Pfam" id="PF03816">
    <property type="entry name" value="LytR_cpsA_psr"/>
    <property type="match status" value="1"/>
</dbReference>
<accession>A0A2R5HD67</accession>
<feature type="region of interest" description="Disordered" evidence="2">
    <location>
        <begin position="388"/>
        <end position="436"/>
    </location>
</feature>
<evidence type="ECO:0000256" key="1">
    <source>
        <dbReference type="ARBA" id="ARBA00006068"/>
    </source>
</evidence>
<dbReference type="AlphaFoldDB" id="A0A2R5HD67"/>
<gene>
    <name evidence="4" type="primary">lytR_1</name>
    <name evidence="4" type="ORF">NtB2_00120</name>
</gene>
<proteinExistence type="inferred from homology"/>
<evidence type="ECO:0000313" key="5">
    <source>
        <dbReference type="Proteomes" id="UP000245021"/>
    </source>
</evidence>
<dbReference type="InterPro" id="IPR050922">
    <property type="entry name" value="LytR/CpsA/Psr_CW_biosynth"/>
</dbReference>
<dbReference type="PANTHER" id="PTHR33392:SF6">
    <property type="entry name" value="POLYISOPRENYL-TEICHOIC ACID--PEPTIDOGLYCAN TEICHOIC ACID TRANSFERASE TAGU"/>
    <property type="match status" value="1"/>
</dbReference>